<dbReference type="InParanoid" id="A0A0D2J5B6"/>
<dbReference type="OrthoDB" id="9802649at2"/>
<proteinExistence type="inferred from homology"/>
<evidence type="ECO:0000256" key="2">
    <source>
        <dbReference type="ARBA" id="ARBA00022676"/>
    </source>
</evidence>
<dbReference type="SUPFAM" id="SSF53448">
    <property type="entry name" value="Nucleotide-diphospho-sugar transferases"/>
    <property type="match status" value="1"/>
</dbReference>
<dbReference type="AlphaFoldDB" id="A0A0D2J5B6"/>
<feature type="domain" description="Glycosyltransferase 2-like" evidence="4">
    <location>
        <begin position="11"/>
        <end position="170"/>
    </location>
</feature>
<dbReference type="GO" id="GO:0016020">
    <property type="term" value="C:membrane"/>
    <property type="evidence" value="ECO:0007669"/>
    <property type="project" value="GOC"/>
</dbReference>
<keyword evidence="6" id="KW-1185">Reference proteome</keyword>
<organism evidence="5 6">
    <name type="scientific">Dethiosulfatarculus sandiegensis</name>
    <dbReference type="NCBI Taxonomy" id="1429043"/>
    <lineage>
        <taxon>Bacteria</taxon>
        <taxon>Pseudomonadati</taxon>
        <taxon>Thermodesulfobacteriota</taxon>
        <taxon>Desulfarculia</taxon>
        <taxon>Desulfarculales</taxon>
        <taxon>Desulfarculaceae</taxon>
        <taxon>Dethiosulfatarculus</taxon>
    </lineage>
</organism>
<protein>
    <submittedName>
        <fullName evidence="5">Glycosyl transferase family 2</fullName>
    </submittedName>
</protein>
<dbReference type="RefSeq" id="WP_044352703.1">
    <property type="nucleotide sequence ID" value="NZ_AZAC01000078.1"/>
</dbReference>
<dbReference type="Gene3D" id="3.90.550.10">
    <property type="entry name" value="Spore Coat Polysaccharide Biosynthesis Protein SpsA, Chain A"/>
    <property type="match status" value="1"/>
</dbReference>
<sequence>MQANEPEIELSMVLPAYQEADNLRQILPELTEVLNSLDVSWEVLVVDTMEPMDQTREVCQNHPGVVYLNRTDGNHFGDAVRTGISHTKGRYILFMDADGSHQTEVIPQLFSLRGPKKVIVASRYVEGGQTENPKLLIFMSAIVNLVYSFVLRIKCKDVSNSFKLYPGKILRGLTLKSNNFDVVEEILYKAIRQDRSFEIIEVPSVFKERIFGQTKRNLIVFMITYVFSLLKLRFSR</sequence>
<keyword evidence="3 5" id="KW-0808">Transferase</keyword>
<evidence type="ECO:0000256" key="1">
    <source>
        <dbReference type="ARBA" id="ARBA00006739"/>
    </source>
</evidence>
<name>A0A0D2J5B6_9BACT</name>
<evidence type="ECO:0000313" key="6">
    <source>
        <dbReference type="Proteomes" id="UP000032233"/>
    </source>
</evidence>
<dbReference type="GO" id="GO:0006488">
    <property type="term" value="P:dolichol-linked oligosaccharide biosynthetic process"/>
    <property type="evidence" value="ECO:0007669"/>
    <property type="project" value="TreeGrafter"/>
</dbReference>
<dbReference type="STRING" id="1429043.X474_27100"/>
<dbReference type="GO" id="GO:0004582">
    <property type="term" value="F:dolichyl-phosphate beta-D-mannosyltransferase activity"/>
    <property type="evidence" value="ECO:0007669"/>
    <property type="project" value="InterPro"/>
</dbReference>
<evidence type="ECO:0000256" key="3">
    <source>
        <dbReference type="ARBA" id="ARBA00022679"/>
    </source>
</evidence>
<dbReference type="InterPro" id="IPR029044">
    <property type="entry name" value="Nucleotide-diphossugar_trans"/>
</dbReference>
<dbReference type="PANTHER" id="PTHR43398:SF1">
    <property type="entry name" value="DOLICHOL-PHOSPHATE MANNOSYLTRANSFERASE SUBUNIT 1"/>
    <property type="match status" value="1"/>
</dbReference>
<keyword evidence="2" id="KW-0328">Glycosyltransferase</keyword>
<evidence type="ECO:0000259" key="4">
    <source>
        <dbReference type="Pfam" id="PF00535"/>
    </source>
</evidence>
<dbReference type="PANTHER" id="PTHR43398">
    <property type="entry name" value="DOLICHOL-PHOSPHATE MANNOSYLTRANSFERASE SUBUNIT 1"/>
    <property type="match status" value="1"/>
</dbReference>
<accession>A0A0D2J5B6</accession>
<dbReference type="EMBL" id="AZAC01000078">
    <property type="protein sequence ID" value="KIX10896.1"/>
    <property type="molecule type" value="Genomic_DNA"/>
</dbReference>
<evidence type="ECO:0000313" key="5">
    <source>
        <dbReference type="EMBL" id="KIX10896.1"/>
    </source>
</evidence>
<dbReference type="InterPro" id="IPR039528">
    <property type="entry name" value="DPM1-like"/>
</dbReference>
<dbReference type="GO" id="GO:0035269">
    <property type="term" value="P:protein O-linked glycosylation via mannose"/>
    <property type="evidence" value="ECO:0007669"/>
    <property type="project" value="TreeGrafter"/>
</dbReference>
<dbReference type="GO" id="GO:0006506">
    <property type="term" value="P:GPI anchor biosynthetic process"/>
    <property type="evidence" value="ECO:0007669"/>
    <property type="project" value="TreeGrafter"/>
</dbReference>
<dbReference type="InterPro" id="IPR001173">
    <property type="entry name" value="Glyco_trans_2-like"/>
</dbReference>
<gene>
    <name evidence="5" type="ORF">X474_27100</name>
</gene>
<dbReference type="Proteomes" id="UP000032233">
    <property type="component" value="Unassembled WGS sequence"/>
</dbReference>
<comment type="similarity">
    <text evidence="1">Belongs to the glycosyltransferase 2 family.</text>
</comment>
<reference evidence="5 6" key="1">
    <citation type="submission" date="2013-11" db="EMBL/GenBank/DDBJ databases">
        <title>Metagenomic analysis of a methanogenic consortium involved in long chain n-alkane degradation.</title>
        <authorList>
            <person name="Davidova I.A."/>
            <person name="Callaghan A.V."/>
            <person name="Wawrik B."/>
            <person name="Pruitt S."/>
            <person name="Marks C."/>
            <person name="Duncan K.E."/>
            <person name="Suflita J.M."/>
        </authorList>
    </citation>
    <scope>NUCLEOTIDE SEQUENCE [LARGE SCALE GENOMIC DNA]</scope>
    <source>
        <strain evidence="5 6">SPR</strain>
    </source>
</reference>
<dbReference type="Pfam" id="PF00535">
    <property type="entry name" value="Glycos_transf_2"/>
    <property type="match status" value="1"/>
</dbReference>
<comment type="caution">
    <text evidence="5">The sequence shown here is derived from an EMBL/GenBank/DDBJ whole genome shotgun (WGS) entry which is preliminary data.</text>
</comment>